<dbReference type="STRING" id="43041.A0A182KIU6"/>
<protein>
    <recommendedName>
        <fullName evidence="3">PDZ domain-containing protein</fullName>
    </recommendedName>
</protein>
<accession>A0A182KIU6</accession>
<proteinExistence type="predicted"/>
<dbReference type="InterPro" id="IPR036034">
    <property type="entry name" value="PDZ_sf"/>
</dbReference>
<dbReference type="EnsemblMetazoa" id="ACHR014356-RA">
    <property type="protein sequence ID" value="ACHR014356-PA"/>
    <property type="gene ID" value="ACHR014356"/>
</dbReference>
<keyword evidence="2" id="KW-1185">Reference proteome</keyword>
<sequence>MHHMPPIGGVGTDQKPSKPLSYMANLMTVRLQRGDGQAWGFRLQGGKDFSAPLVLQR</sequence>
<dbReference type="AlphaFoldDB" id="A0A182KIU6"/>
<evidence type="ECO:0000313" key="2">
    <source>
        <dbReference type="Proteomes" id="UP000075881"/>
    </source>
</evidence>
<dbReference type="VEuPathDB" id="VectorBase:ACHR014356"/>
<reference evidence="2" key="1">
    <citation type="submission" date="2013-03" db="EMBL/GenBank/DDBJ databases">
        <title>The Genome Sequence of Anopheles christyi ACHKN1017.</title>
        <authorList>
            <consortium name="The Broad Institute Genomics Platform"/>
            <person name="Neafsey D.E."/>
            <person name="Besansky N."/>
            <person name="Walker B."/>
            <person name="Young S.K."/>
            <person name="Zeng Q."/>
            <person name="Gargeya S."/>
            <person name="Fitzgerald M."/>
            <person name="Haas B."/>
            <person name="Abouelleil A."/>
            <person name="Allen A.W."/>
            <person name="Alvarado L."/>
            <person name="Arachchi H.M."/>
            <person name="Berlin A.M."/>
            <person name="Chapman S.B."/>
            <person name="Gainer-Dewar J."/>
            <person name="Goldberg J."/>
            <person name="Griggs A."/>
            <person name="Gujja S."/>
            <person name="Hansen M."/>
            <person name="Howarth C."/>
            <person name="Imamovic A."/>
            <person name="Ireland A."/>
            <person name="Larimer J."/>
            <person name="McCowan C."/>
            <person name="Murphy C."/>
            <person name="Pearson M."/>
            <person name="Poon T.W."/>
            <person name="Priest M."/>
            <person name="Roberts A."/>
            <person name="Saif S."/>
            <person name="Shea T."/>
            <person name="Sisk P."/>
            <person name="Sykes S."/>
            <person name="Wortman J."/>
            <person name="Nusbaum C."/>
            <person name="Birren B."/>
        </authorList>
    </citation>
    <scope>NUCLEOTIDE SEQUENCE [LARGE SCALE GENOMIC DNA]</scope>
    <source>
        <strain evidence="2">ACHKN1017</strain>
    </source>
</reference>
<organism evidence="1 2">
    <name type="scientific">Anopheles christyi</name>
    <dbReference type="NCBI Taxonomy" id="43041"/>
    <lineage>
        <taxon>Eukaryota</taxon>
        <taxon>Metazoa</taxon>
        <taxon>Ecdysozoa</taxon>
        <taxon>Arthropoda</taxon>
        <taxon>Hexapoda</taxon>
        <taxon>Insecta</taxon>
        <taxon>Pterygota</taxon>
        <taxon>Neoptera</taxon>
        <taxon>Endopterygota</taxon>
        <taxon>Diptera</taxon>
        <taxon>Nematocera</taxon>
        <taxon>Culicoidea</taxon>
        <taxon>Culicidae</taxon>
        <taxon>Anophelinae</taxon>
        <taxon>Anopheles</taxon>
    </lineage>
</organism>
<evidence type="ECO:0008006" key="3">
    <source>
        <dbReference type="Google" id="ProtNLM"/>
    </source>
</evidence>
<reference evidence="1" key="2">
    <citation type="submission" date="2020-05" db="UniProtKB">
        <authorList>
            <consortium name="EnsemblMetazoa"/>
        </authorList>
    </citation>
    <scope>IDENTIFICATION</scope>
    <source>
        <strain evidence="1">ACHKN1017</strain>
    </source>
</reference>
<evidence type="ECO:0000313" key="1">
    <source>
        <dbReference type="EnsemblMetazoa" id="ACHR014356-PA"/>
    </source>
</evidence>
<dbReference type="Gene3D" id="2.30.42.10">
    <property type="match status" value="1"/>
</dbReference>
<dbReference type="Proteomes" id="UP000075881">
    <property type="component" value="Unassembled WGS sequence"/>
</dbReference>
<name>A0A182KIU6_9DIPT</name>